<dbReference type="Proteomes" id="UP001065613">
    <property type="component" value="Chromosome"/>
</dbReference>
<feature type="transmembrane region" description="Helical" evidence="7">
    <location>
        <begin position="349"/>
        <end position="371"/>
    </location>
</feature>
<gene>
    <name evidence="9" type="primary">devC</name>
    <name evidence="9" type="ORF">KA717_07100</name>
</gene>
<sequence>MKTQPIFRNIPLAWLQLKREKSRLMVAMAGIAFADMLMFIQLGFQTALYDSNTQLHQTINADLVFISPQGRNIVSLDTFPRRRLYQALSFEGVTSAEPLYTDFVDWKNPQTNLKTSILLLGFNPKKTAFLIPEVEKNLEKLKMPDILLFDRGSRGNYTTAIADLEQGKTVSTEARERKLNIKGLFLSGASFAADGNVITSDLNFHRIMTSRDPSQVSAGLIQLKPGVDPQVMAQVLQKNLPNDVRVLTKAEFINFEKQYWSENTSIGFIFTMGTAIGFVVGVVIVYQILSGDVAEHTAEYATLKAMGYQDSYLLTVVFQEALILAFLGFLPGSAIAVSLYALTRNATNLPLFMTMSRAITVLILTIMMCLISGGIATRKLRAADPADIF</sequence>
<evidence type="ECO:0000256" key="7">
    <source>
        <dbReference type="SAM" id="Phobius"/>
    </source>
</evidence>
<protein>
    <submittedName>
        <fullName evidence="9">ABC transporter permease DevC</fullName>
    </submittedName>
</protein>
<dbReference type="EMBL" id="CP073041">
    <property type="protein sequence ID" value="UXE62520.1"/>
    <property type="molecule type" value="Genomic_DNA"/>
</dbReference>
<dbReference type="InterPro" id="IPR005891">
    <property type="entry name" value="DevC"/>
</dbReference>
<dbReference type="PIRSF" id="PIRSF031773">
    <property type="entry name" value="DevC"/>
    <property type="match status" value="1"/>
</dbReference>
<dbReference type="Pfam" id="PF02687">
    <property type="entry name" value="FtsX"/>
    <property type="match status" value="1"/>
</dbReference>
<dbReference type="AlphaFoldDB" id="A0A977L1X5"/>
<feature type="domain" description="ABC3 transporter permease C-terminal" evidence="8">
    <location>
        <begin position="275"/>
        <end position="384"/>
    </location>
</feature>
<keyword evidence="2" id="KW-0813">Transport</keyword>
<organism evidence="9">
    <name type="scientific">Woronichinia naegeliana WA131</name>
    <dbReference type="NCBI Taxonomy" id="2824559"/>
    <lineage>
        <taxon>Bacteria</taxon>
        <taxon>Bacillati</taxon>
        <taxon>Cyanobacteriota</taxon>
        <taxon>Cyanophyceae</taxon>
        <taxon>Synechococcales</taxon>
        <taxon>Coelosphaeriaceae</taxon>
        <taxon>Woronichinia</taxon>
    </lineage>
</organism>
<feature type="transmembrane region" description="Helical" evidence="7">
    <location>
        <begin position="266"/>
        <end position="289"/>
    </location>
</feature>
<evidence type="ECO:0000313" key="9">
    <source>
        <dbReference type="EMBL" id="UXE62520.1"/>
    </source>
</evidence>
<evidence type="ECO:0000256" key="1">
    <source>
        <dbReference type="ARBA" id="ARBA00004651"/>
    </source>
</evidence>
<dbReference type="InterPro" id="IPR003838">
    <property type="entry name" value="ABC3_permease_C"/>
</dbReference>
<reference evidence="9" key="1">
    <citation type="submission" date="2021-04" db="EMBL/GenBank/DDBJ databases">
        <title>Genome sequence of Woronichinia naegeliana from Washington state freshwater lake bloom.</title>
        <authorList>
            <person name="Dreher T.W."/>
        </authorList>
    </citation>
    <scope>NUCLEOTIDE SEQUENCE</scope>
    <source>
        <strain evidence="9">WA131</strain>
    </source>
</reference>
<comment type="subcellular location">
    <subcellularLocation>
        <location evidence="1">Cell membrane</location>
        <topology evidence="1">Multi-pass membrane protein</topology>
    </subcellularLocation>
</comment>
<accession>A0A977L1X5</accession>
<keyword evidence="3" id="KW-1003">Cell membrane</keyword>
<dbReference type="NCBIfam" id="TIGR01185">
    <property type="entry name" value="devC"/>
    <property type="match status" value="1"/>
</dbReference>
<dbReference type="InterPro" id="IPR051125">
    <property type="entry name" value="ABC-4/HrtB_transporter"/>
</dbReference>
<keyword evidence="5 7" id="KW-1133">Transmembrane helix</keyword>
<keyword evidence="6 7" id="KW-0472">Membrane</keyword>
<dbReference type="GO" id="GO:0005886">
    <property type="term" value="C:plasma membrane"/>
    <property type="evidence" value="ECO:0007669"/>
    <property type="project" value="UniProtKB-SubCell"/>
</dbReference>
<evidence type="ECO:0000256" key="2">
    <source>
        <dbReference type="ARBA" id="ARBA00022448"/>
    </source>
</evidence>
<proteinExistence type="predicted"/>
<evidence type="ECO:0000256" key="6">
    <source>
        <dbReference type="ARBA" id="ARBA00023136"/>
    </source>
</evidence>
<evidence type="ECO:0000259" key="8">
    <source>
        <dbReference type="Pfam" id="PF02687"/>
    </source>
</evidence>
<keyword evidence="4 7" id="KW-0812">Transmembrane</keyword>
<evidence type="ECO:0000256" key="5">
    <source>
        <dbReference type="ARBA" id="ARBA00022989"/>
    </source>
</evidence>
<dbReference type="PANTHER" id="PTHR43738">
    <property type="entry name" value="ABC TRANSPORTER, MEMBRANE PROTEIN"/>
    <property type="match status" value="1"/>
</dbReference>
<dbReference type="KEGG" id="wna:KA717_07100"/>
<name>A0A977L1X5_9CYAN</name>
<evidence type="ECO:0000256" key="4">
    <source>
        <dbReference type="ARBA" id="ARBA00022692"/>
    </source>
</evidence>
<dbReference type="PANTHER" id="PTHR43738:SF1">
    <property type="entry name" value="HEMIN TRANSPORT SYSTEM PERMEASE PROTEIN HRTB-RELATED"/>
    <property type="match status" value="1"/>
</dbReference>
<feature type="transmembrane region" description="Helical" evidence="7">
    <location>
        <begin position="321"/>
        <end position="343"/>
    </location>
</feature>
<evidence type="ECO:0000256" key="3">
    <source>
        <dbReference type="ARBA" id="ARBA00022475"/>
    </source>
</evidence>